<reference evidence="6" key="2">
    <citation type="journal article" date="2014" name="ISME J.">
        <title>Microbial stratification in low pH oxic and suboxic macroscopic growths along an acid mine drainage.</title>
        <authorList>
            <person name="Mendez-Garcia C."/>
            <person name="Mesa V."/>
            <person name="Sprenger R.R."/>
            <person name="Richter M."/>
            <person name="Diez M.S."/>
            <person name="Solano J."/>
            <person name="Bargiela R."/>
            <person name="Golyshina O.V."/>
            <person name="Manteca A."/>
            <person name="Ramos J.L."/>
            <person name="Gallego J.R."/>
            <person name="Llorente I."/>
            <person name="Martins Dos Santos V.A."/>
            <person name="Jensen O.N."/>
            <person name="Pelaez A.I."/>
            <person name="Sanchez J."/>
            <person name="Ferrer M."/>
        </authorList>
    </citation>
    <scope>NUCLEOTIDE SEQUENCE</scope>
</reference>
<evidence type="ECO:0000313" key="6">
    <source>
        <dbReference type="EMBL" id="EQD39780.1"/>
    </source>
</evidence>
<sequence length="160" mass="17219">MLDHSGARILLADRRHLEMAERIRARMPSVRVVLQGGSAPSVDAYEELLDAATRLTLDPEAMGERSLISINYTSGTTARPKGVMLTHRNAYLNAVNMLLASGLRAEDVHLHVAPMFHANGWGFVWATLAVGAANVVLPRVDPGAVFESIAQNAVTSFCAA</sequence>
<dbReference type="SUPFAM" id="SSF56801">
    <property type="entry name" value="Acetyl-CoA synthetase-like"/>
    <property type="match status" value="1"/>
</dbReference>
<organism evidence="6">
    <name type="scientific">mine drainage metagenome</name>
    <dbReference type="NCBI Taxonomy" id="410659"/>
    <lineage>
        <taxon>unclassified sequences</taxon>
        <taxon>metagenomes</taxon>
        <taxon>ecological metagenomes</taxon>
    </lineage>
</organism>
<dbReference type="GO" id="GO:0006631">
    <property type="term" value="P:fatty acid metabolic process"/>
    <property type="evidence" value="ECO:0007669"/>
    <property type="project" value="UniProtKB-KW"/>
</dbReference>
<gene>
    <name evidence="6" type="ORF">B1A_16735</name>
</gene>
<protein>
    <submittedName>
        <fullName evidence="6">AMP-dependent synthetase and ligase</fullName>
    </submittedName>
</protein>
<dbReference type="Gene3D" id="3.40.50.12780">
    <property type="entry name" value="N-terminal domain of ligase-like"/>
    <property type="match status" value="1"/>
</dbReference>
<dbReference type="InterPro" id="IPR042099">
    <property type="entry name" value="ANL_N_sf"/>
</dbReference>
<dbReference type="GO" id="GO:0016874">
    <property type="term" value="F:ligase activity"/>
    <property type="evidence" value="ECO:0007669"/>
    <property type="project" value="UniProtKB-KW"/>
</dbReference>
<reference evidence="6" key="1">
    <citation type="submission" date="2013-08" db="EMBL/GenBank/DDBJ databases">
        <authorList>
            <person name="Mendez C."/>
            <person name="Richter M."/>
            <person name="Ferrer M."/>
            <person name="Sanchez J."/>
        </authorList>
    </citation>
    <scope>NUCLEOTIDE SEQUENCE</scope>
</reference>
<evidence type="ECO:0000256" key="3">
    <source>
        <dbReference type="ARBA" id="ARBA00022832"/>
    </source>
</evidence>
<feature type="non-terminal residue" evidence="6">
    <location>
        <position position="160"/>
    </location>
</feature>
<keyword evidence="3" id="KW-0276">Fatty acid metabolism</keyword>
<comment type="caution">
    <text evidence="6">The sequence shown here is derived from an EMBL/GenBank/DDBJ whole genome shotgun (WGS) entry which is preliminary data.</text>
</comment>
<dbReference type="PANTHER" id="PTHR43859">
    <property type="entry name" value="ACYL-ACTIVATING ENZYME"/>
    <property type="match status" value="1"/>
</dbReference>
<dbReference type="Pfam" id="PF00501">
    <property type="entry name" value="AMP-binding"/>
    <property type="match status" value="1"/>
</dbReference>
<dbReference type="EMBL" id="AUZX01012293">
    <property type="protein sequence ID" value="EQD39780.1"/>
    <property type="molecule type" value="Genomic_DNA"/>
</dbReference>
<evidence type="ECO:0000259" key="5">
    <source>
        <dbReference type="Pfam" id="PF00501"/>
    </source>
</evidence>
<keyword evidence="4" id="KW-0443">Lipid metabolism</keyword>
<keyword evidence="2 6" id="KW-0436">Ligase</keyword>
<evidence type="ECO:0000256" key="1">
    <source>
        <dbReference type="ARBA" id="ARBA00006432"/>
    </source>
</evidence>
<comment type="similarity">
    <text evidence="1">Belongs to the ATP-dependent AMP-binding enzyme family.</text>
</comment>
<evidence type="ECO:0000256" key="4">
    <source>
        <dbReference type="ARBA" id="ARBA00023098"/>
    </source>
</evidence>
<feature type="domain" description="AMP-dependent synthetase/ligase" evidence="5">
    <location>
        <begin position="1"/>
        <end position="159"/>
    </location>
</feature>
<evidence type="ECO:0000256" key="2">
    <source>
        <dbReference type="ARBA" id="ARBA00022598"/>
    </source>
</evidence>
<accession>T1AD23</accession>
<dbReference type="InterPro" id="IPR000873">
    <property type="entry name" value="AMP-dep_synth/lig_dom"/>
</dbReference>
<dbReference type="AlphaFoldDB" id="T1AD23"/>
<dbReference type="PANTHER" id="PTHR43859:SF4">
    <property type="entry name" value="BUTANOATE--COA LIGASE AAE1-RELATED"/>
    <property type="match status" value="1"/>
</dbReference>
<name>T1AD23_9ZZZZ</name>
<proteinExistence type="inferred from homology"/>